<evidence type="ECO:0000313" key="7">
    <source>
        <dbReference type="Proteomes" id="UP000243073"/>
    </source>
</evidence>
<dbReference type="InterPro" id="IPR036388">
    <property type="entry name" value="WH-like_DNA-bd_sf"/>
</dbReference>
<keyword evidence="1" id="KW-0805">Transcription regulation</keyword>
<dbReference type="InterPro" id="IPR036390">
    <property type="entry name" value="WH_DNA-bd_sf"/>
</dbReference>
<dbReference type="Proteomes" id="UP000243073">
    <property type="component" value="Unassembled WGS sequence"/>
</dbReference>
<dbReference type="STRING" id="1414654.BFR47_16335"/>
<dbReference type="PROSITE" id="PS51077">
    <property type="entry name" value="HTH_ICLR"/>
    <property type="match status" value="1"/>
</dbReference>
<dbReference type="RefSeq" id="WP_071473416.1">
    <property type="nucleotide sequence ID" value="NZ_MDKE01000034.1"/>
</dbReference>
<feature type="domain" description="IclR-ED" evidence="5">
    <location>
        <begin position="74"/>
        <end position="254"/>
    </location>
</feature>
<keyword evidence="3" id="KW-0804">Transcription</keyword>
<dbReference type="AlphaFoldDB" id="A0A1J4QBV8"/>
<reference evidence="6 7" key="1">
    <citation type="submission" date="2016-07" db="EMBL/GenBank/DDBJ databases">
        <title>Draft Genome Sequence of Oceanisphaera psychrotolerans, isolated from coastal sediment samples.</title>
        <authorList>
            <person name="Zhuo S."/>
            <person name="Ruan Z."/>
        </authorList>
    </citation>
    <scope>NUCLEOTIDE SEQUENCE [LARGE SCALE GENOMIC DNA]</scope>
    <source>
        <strain evidence="6 7">LAM-WHM-ZC</strain>
    </source>
</reference>
<proteinExistence type="predicted"/>
<evidence type="ECO:0000259" key="4">
    <source>
        <dbReference type="PROSITE" id="PS51077"/>
    </source>
</evidence>
<dbReference type="PROSITE" id="PS51078">
    <property type="entry name" value="ICLR_ED"/>
    <property type="match status" value="1"/>
</dbReference>
<dbReference type="GO" id="GO:0045892">
    <property type="term" value="P:negative regulation of DNA-templated transcription"/>
    <property type="evidence" value="ECO:0007669"/>
    <property type="project" value="TreeGrafter"/>
</dbReference>
<dbReference type="GO" id="GO:0003677">
    <property type="term" value="F:DNA binding"/>
    <property type="evidence" value="ECO:0007669"/>
    <property type="project" value="UniProtKB-KW"/>
</dbReference>
<organism evidence="6 7">
    <name type="scientific">Oceanisphaera psychrotolerans</name>
    <dbReference type="NCBI Taxonomy" id="1414654"/>
    <lineage>
        <taxon>Bacteria</taxon>
        <taxon>Pseudomonadati</taxon>
        <taxon>Pseudomonadota</taxon>
        <taxon>Gammaproteobacteria</taxon>
        <taxon>Aeromonadales</taxon>
        <taxon>Aeromonadaceae</taxon>
        <taxon>Oceanisphaera</taxon>
    </lineage>
</organism>
<evidence type="ECO:0000256" key="2">
    <source>
        <dbReference type="ARBA" id="ARBA00023125"/>
    </source>
</evidence>
<dbReference type="Gene3D" id="3.30.450.40">
    <property type="match status" value="1"/>
</dbReference>
<keyword evidence="2" id="KW-0238">DNA-binding</keyword>
<name>A0A1J4QBV8_9GAMM</name>
<dbReference type="PANTHER" id="PTHR30136:SF35">
    <property type="entry name" value="HTH-TYPE TRANSCRIPTIONAL REGULATOR RV1719"/>
    <property type="match status" value="1"/>
</dbReference>
<comment type="caution">
    <text evidence="6">The sequence shown here is derived from an EMBL/GenBank/DDBJ whole genome shotgun (WGS) entry which is preliminary data.</text>
</comment>
<dbReference type="SMART" id="SM00346">
    <property type="entry name" value="HTH_ICLR"/>
    <property type="match status" value="1"/>
</dbReference>
<evidence type="ECO:0000313" key="6">
    <source>
        <dbReference type="EMBL" id="OIN07416.1"/>
    </source>
</evidence>
<evidence type="ECO:0000259" key="5">
    <source>
        <dbReference type="PROSITE" id="PS51078"/>
    </source>
</evidence>
<dbReference type="OrthoDB" id="9807558at2"/>
<protein>
    <submittedName>
        <fullName evidence="6">Transcriptional regulator</fullName>
    </submittedName>
</protein>
<dbReference type="Gene3D" id="1.10.10.10">
    <property type="entry name" value="Winged helix-like DNA-binding domain superfamily/Winged helix DNA-binding domain"/>
    <property type="match status" value="1"/>
</dbReference>
<sequence length="254" mass="27846">MSEHVEKSKAPAVDASVLILDLLAAASYPMTLSEICEQTGIPIASAHRIAQTLLKHQLIAMDPSRKKSYCIGSRIFQIASTVYNKQSLIPYFFPIAEILKNEIHKLIFLAVPVGNKVVVVSKVEPSLNMSLNLFIGQTMPMHHSAAGKAILSMHSADFRRSYIEGENSVALLTDDRLAQLEEELDRAHRLGYAVTQGEIESHLSCIAAPVLNLRNEPVAAVSACIDSSTLSAQDSRNYSKFLIQAAKQLSSRFV</sequence>
<evidence type="ECO:0000256" key="1">
    <source>
        <dbReference type="ARBA" id="ARBA00023015"/>
    </source>
</evidence>
<gene>
    <name evidence="6" type="ORF">BFR47_16335</name>
</gene>
<dbReference type="Pfam" id="PF01614">
    <property type="entry name" value="IclR_C"/>
    <property type="match status" value="1"/>
</dbReference>
<dbReference type="InterPro" id="IPR050707">
    <property type="entry name" value="HTH_MetabolicPath_Reg"/>
</dbReference>
<feature type="domain" description="HTH iclR-type" evidence="4">
    <location>
        <begin position="10"/>
        <end position="73"/>
    </location>
</feature>
<dbReference type="PANTHER" id="PTHR30136">
    <property type="entry name" value="HELIX-TURN-HELIX TRANSCRIPTIONAL REGULATOR, ICLR FAMILY"/>
    <property type="match status" value="1"/>
</dbReference>
<dbReference type="InterPro" id="IPR029016">
    <property type="entry name" value="GAF-like_dom_sf"/>
</dbReference>
<evidence type="ECO:0000256" key="3">
    <source>
        <dbReference type="ARBA" id="ARBA00023163"/>
    </source>
</evidence>
<dbReference type="GO" id="GO:0003700">
    <property type="term" value="F:DNA-binding transcription factor activity"/>
    <property type="evidence" value="ECO:0007669"/>
    <property type="project" value="TreeGrafter"/>
</dbReference>
<dbReference type="InterPro" id="IPR014757">
    <property type="entry name" value="Tscrpt_reg_IclR_C"/>
</dbReference>
<dbReference type="SUPFAM" id="SSF55781">
    <property type="entry name" value="GAF domain-like"/>
    <property type="match status" value="1"/>
</dbReference>
<keyword evidence="7" id="KW-1185">Reference proteome</keyword>
<dbReference type="EMBL" id="MDKE01000034">
    <property type="protein sequence ID" value="OIN07416.1"/>
    <property type="molecule type" value="Genomic_DNA"/>
</dbReference>
<dbReference type="SUPFAM" id="SSF46785">
    <property type="entry name" value="Winged helix' DNA-binding domain"/>
    <property type="match status" value="1"/>
</dbReference>
<dbReference type="InterPro" id="IPR005471">
    <property type="entry name" value="Tscrpt_reg_IclR_N"/>
</dbReference>
<dbReference type="Pfam" id="PF09339">
    <property type="entry name" value="HTH_IclR"/>
    <property type="match status" value="1"/>
</dbReference>
<accession>A0A1J4QBV8</accession>